<evidence type="ECO:0000313" key="2">
    <source>
        <dbReference type="EMBL" id="KAI3932624.1"/>
    </source>
</evidence>
<accession>A0AAD4T078</accession>
<feature type="transmembrane region" description="Helical" evidence="1">
    <location>
        <begin position="20"/>
        <end position="42"/>
    </location>
</feature>
<proteinExistence type="predicted"/>
<dbReference type="Proteomes" id="UP001202328">
    <property type="component" value="Unassembled WGS sequence"/>
</dbReference>
<keyword evidence="1" id="KW-0812">Transmembrane</keyword>
<protein>
    <submittedName>
        <fullName evidence="2">Uncharacterized protein</fullName>
    </submittedName>
</protein>
<gene>
    <name evidence="2" type="ORF">MKW98_012595</name>
</gene>
<dbReference type="EMBL" id="JAJJMB010006998">
    <property type="protein sequence ID" value="KAI3932624.1"/>
    <property type="molecule type" value="Genomic_DNA"/>
</dbReference>
<reference evidence="2" key="1">
    <citation type="submission" date="2022-04" db="EMBL/GenBank/DDBJ databases">
        <title>A functionally conserved STORR gene fusion in Papaver species that diverged 16.8 million years ago.</title>
        <authorList>
            <person name="Catania T."/>
        </authorList>
    </citation>
    <scope>NUCLEOTIDE SEQUENCE</scope>
    <source>
        <strain evidence="2">S-188037</strain>
    </source>
</reference>
<name>A0AAD4T078_9MAGN</name>
<evidence type="ECO:0000256" key="1">
    <source>
        <dbReference type="SAM" id="Phobius"/>
    </source>
</evidence>
<sequence>MKMDKLVMDALTVDTPITRFLLVIRFANTMFVNVLGEVLNIFRASAYRWSHGRASIGQ</sequence>
<keyword evidence="3" id="KW-1185">Reference proteome</keyword>
<evidence type="ECO:0000313" key="3">
    <source>
        <dbReference type="Proteomes" id="UP001202328"/>
    </source>
</evidence>
<keyword evidence="1" id="KW-0472">Membrane</keyword>
<dbReference type="AlphaFoldDB" id="A0AAD4T078"/>
<keyword evidence="1" id="KW-1133">Transmembrane helix</keyword>
<comment type="caution">
    <text evidence="2">The sequence shown here is derived from an EMBL/GenBank/DDBJ whole genome shotgun (WGS) entry which is preliminary data.</text>
</comment>
<organism evidence="2 3">
    <name type="scientific">Papaver atlanticum</name>
    <dbReference type="NCBI Taxonomy" id="357466"/>
    <lineage>
        <taxon>Eukaryota</taxon>
        <taxon>Viridiplantae</taxon>
        <taxon>Streptophyta</taxon>
        <taxon>Embryophyta</taxon>
        <taxon>Tracheophyta</taxon>
        <taxon>Spermatophyta</taxon>
        <taxon>Magnoliopsida</taxon>
        <taxon>Ranunculales</taxon>
        <taxon>Papaveraceae</taxon>
        <taxon>Papaveroideae</taxon>
        <taxon>Papaver</taxon>
    </lineage>
</organism>